<feature type="domain" description="EccD-like transmembrane" evidence="8">
    <location>
        <begin position="113"/>
        <end position="454"/>
    </location>
</feature>
<gene>
    <name evidence="9" type="ORF">Raf01_92090</name>
</gene>
<reference evidence="9" key="1">
    <citation type="submission" date="2021-01" db="EMBL/GenBank/DDBJ databases">
        <title>Whole genome shotgun sequence of Rugosimonospora africana NBRC 104875.</title>
        <authorList>
            <person name="Komaki H."/>
            <person name="Tamura T."/>
        </authorList>
    </citation>
    <scope>NUCLEOTIDE SEQUENCE</scope>
    <source>
        <strain evidence="9">NBRC 104875</strain>
    </source>
</reference>
<dbReference type="Pfam" id="PF08817">
    <property type="entry name" value="YukD"/>
    <property type="match status" value="1"/>
</dbReference>
<dbReference type="Pfam" id="PF19053">
    <property type="entry name" value="EccD"/>
    <property type="match status" value="1"/>
</dbReference>
<dbReference type="AlphaFoldDB" id="A0A8J3R365"/>
<evidence type="ECO:0000256" key="5">
    <source>
        <dbReference type="ARBA" id="ARBA00022989"/>
    </source>
</evidence>
<evidence type="ECO:0000313" key="10">
    <source>
        <dbReference type="Proteomes" id="UP000642748"/>
    </source>
</evidence>
<evidence type="ECO:0000313" key="9">
    <source>
        <dbReference type="EMBL" id="GIH21037.1"/>
    </source>
</evidence>
<keyword evidence="6 7" id="KW-0472">Membrane</keyword>
<dbReference type="RefSeq" id="WP_203924446.1">
    <property type="nucleotide sequence ID" value="NZ_BONZ01000114.1"/>
</dbReference>
<comment type="caution">
    <text evidence="9">The sequence shown here is derived from an EMBL/GenBank/DDBJ whole genome shotgun (WGS) entry which is preliminary data.</text>
</comment>
<feature type="transmembrane region" description="Helical" evidence="7">
    <location>
        <begin position="226"/>
        <end position="248"/>
    </location>
</feature>
<dbReference type="EMBL" id="BONZ01000114">
    <property type="protein sequence ID" value="GIH21037.1"/>
    <property type="molecule type" value="Genomic_DNA"/>
</dbReference>
<comment type="similarity">
    <text evidence="2">Belongs to the EccD/Snm4 family.</text>
</comment>
<feature type="transmembrane region" description="Helical" evidence="7">
    <location>
        <begin position="340"/>
        <end position="357"/>
    </location>
</feature>
<evidence type="ECO:0000256" key="7">
    <source>
        <dbReference type="SAM" id="Phobius"/>
    </source>
</evidence>
<dbReference type="InterPro" id="IPR044049">
    <property type="entry name" value="EccD_transm"/>
</dbReference>
<feature type="transmembrane region" description="Helical" evidence="7">
    <location>
        <begin position="141"/>
        <end position="161"/>
    </location>
</feature>
<name>A0A8J3R365_9ACTN</name>
<evidence type="ECO:0000256" key="6">
    <source>
        <dbReference type="ARBA" id="ARBA00023136"/>
    </source>
</evidence>
<feature type="transmembrane region" description="Helical" evidence="7">
    <location>
        <begin position="423"/>
        <end position="449"/>
    </location>
</feature>
<proteinExistence type="inferred from homology"/>
<evidence type="ECO:0000256" key="4">
    <source>
        <dbReference type="ARBA" id="ARBA00022692"/>
    </source>
</evidence>
<dbReference type="NCBIfam" id="TIGR03920">
    <property type="entry name" value="T7SS_EccD"/>
    <property type="match status" value="1"/>
</dbReference>
<feature type="transmembrane region" description="Helical" evidence="7">
    <location>
        <begin position="369"/>
        <end position="388"/>
    </location>
</feature>
<evidence type="ECO:0000259" key="8">
    <source>
        <dbReference type="Pfam" id="PF19053"/>
    </source>
</evidence>
<feature type="transmembrane region" description="Helical" evidence="7">
    <location>
        <begin position="254"/>
        <end position="276"/>
    </location>
</feature>
<feature type="transmembrane region" description="Helical" evidence="7">
    <location>
        <begin position="394"/>
        <end position="411"/>
    </location>
</feature>
<feature type="transmembrane region" description="Helical" evidence="7">
    <location>
        <begin position="197"/>
        <end position="219"/>
    </location>
</feature>
<feature type="transmembrane region" description="Helical" evidence="7">
    <location>
        <begin position="115"/>
        <end position="135"/>
    </location>
</feature>
<evidence type="ECO:0000256" key="2">
    <source>
        <dbReference type="ARBA" id="ARBA00006162"/>
    </source>
</evidence>
<evidence type="ECO:0000256" key="1">
    <source>
        <dbReference type="ARBA" id="ARBA00004651"/>
    </source>
</evidence>
<keyword evidence="5 7" id="KW-1133">Transmembrane helix</keyword>
<dbReference type="PIRSF" id="PIRSF017804">
    <property type="entry name" value="Secretion_EccD1"/>
    <property type="match status" value="1"/>
</dbReference>
<feature type="transmembrane region" description="Helical" evidence="7">
    <location>
        <begin position="168"/>
        <end position="191"/>
    </location>
</feature>
<evidence type="ECO:0000256" key="3">
    <source>
        <dbReference type="ARBA" id="ARBA00022475"/>
    </source>
</evidence>
<dbReference type="Proteomes" id="UP000642748">
    <property type="component" value="Unassembled WGS sequence"/>
</dbReference>
<comment type="subcellular location">
    <subcellularLocation>
        <location evidence="1">Cell membrane</location>
        <topology evidence="1">Multi-pass membrane protein</topology>
    </subcellularLocation>
</comment>
<dbReference type="Gene3D" id="3.10.20.90">
    <property type="entry name" value="Phosphatidylinositol 3-kinase Catalytic Subunit, Chain A, domain 1"/>
    <property type="match status" value="1"/>
</dbReference>
<accession>A0A8J3R365</accession>
<protein>
    <submittedName>
        <fullName evidence="9">Type VII secretion integral membrane protein EccD</fullName>
    </submittedName>
</protein>
<keyword evidence="4 7" id="KW-0812">Transmembrane</keyword>
<keyword evidence="3" id="KW-1003">Cell membrane</keyword>
<organism evidence="9 10">
    <name type="scientific">Rugosimonospora africana</name>
    <dbReference type="NCBI Taxonomy" id="556532"/>
    <lineage>
        <taxon>Bacteria</taxon>
        <taxon>Bacillati</taxon>
        <taxon>Actinomycetota</taxon>
        <taxon>Actinomycetes</taxon>
        <taxon>Micromonosporales</taxon>
        <taxon>Micromonosporaceae</taxon>
        <taxon>Rugosimonospora</taxon>
    </lineage>
</organism>
<dbReference type="InterPro" id="IPR024962">
    <property type="entry name" value="YukD-like"/>
</dbReference>
<sequence length="456" mass="45670">MTAPAPVRRVTVVAPTARVDVSLPQQSTVAELVPILVRMTAGERAGTGWTLGRLDGAAFTMSATVADAGIRDGELLYLNALGGGPAPLLFDDVVDAIASTAARPQSRWRPALTRAVGLAGGSIALAGIGVLVAAVRPRWPMTTLIDGLLALVLLAAAALLARGSGDTWAGTALAFGGVPAAFFAGSGLGVSDGANPFAMWATSLAMGCAVLAGYLILAAAAVVARLAWFIGVAVAAVVGLVASLITAGTGAPPASVAAVISAVALATSPLLPVTALRLGRLPQPRVPVDVAAFRRDETPTLGPEVAARTRDASQALGGLLVAVAAMVVAAAFVLSWSHSAWAWGLAALSGFAMLLRARAYPSAAQRAAFVAGGFGALALVTPGLVIGAPDLRPLLIAGVVLLAVVCLTYGVRAPLQQPSPYWAGLLNVLEVLVVVSLVPLAAGVLGLYAKARGLAG</sequence>
<feature type="transmembrane region" description="Helical" evidence="7">
    <location>
        <begin position="315"/>
        <end position="334"/>
    </location>
</feature>
<keyword evidence="10" id="KW-1185">Reference proteome</keyword>
<dbReference type="GO" id="GO:0005886">
    <property type="term" value="C:plasma membrane"/>
    <property type="evidence" value="ECO:0007669"/>
    <property type="project" value="UniProtKB-SubCell"/>
</dbReference>
<dbReference type="InterPro" id="IPR006707">
    <property type="entry name" value="T7SS_EccD"/>
</dbReference>